<evidence type="ECO:0000256" key="1">
    <source>
        <dbReference type="ARBA" id="ARBA00022553"/>
    </source>
</evidence>
<dbReference type="PRINTS" id="PR00038">
    <property type="entry name" value="HTHLUXR"/>
</dbReference>
<gene>
    <name evidence="8" type="ORF">ACFSBI_11980</name>
</gene>
<dbReference type="InterPro" id="IPR011006">
    <property type="entry name" value="CheY-like_superfamily"/>
</dbReference>
<keyword evidence="1 5" id="KW-0597">Phosphoprotein</keyword>
<evidence type="ECO:0000313" key="8">
    <source>
        <dbReference type="EMBL" id="MFD1722270.1"/>
    </source>
</evidence>
<dbReference type="InterPro" id="IPR000792">
    <property type="entry name" value="Tscrpt_reg_LuxR_C"/>
</dbReference>
<feature type="domain" description="HTH luxR-type" evidence="6">
    <location>
        <begin position="141"/>
        <end position="206"/>
    </location>
</feature>
<dbReference type="PROSITE" id="PS50110">
    <property type="entry name" value="RESPONSE_REGULATORY"/>
    <property type="match status" value="1"/>
</dbReference>
<evidence type="ECO:0000256" key="4">
    <source>
        <dbReference type="ARBA" id="ARBA00023163"/>
    </source>
</evidence>
<organism evidence="8 9">
    <name type="scientific">Amnibacterium endophyticum</name>
    <dbReference type="NCBI Taxonomy" id="2109337"/>
    <lineage>
        <taxon>Bacteria</taxon>
        <taxon>Bacillati</taxon>
        <taxon>Actinomycetota</taxon>
        <taxon>Actinomycetes</taxon>
        <taxon>Micrococcales</taxon>
        <taxon>Microbacteriaceae</taxon>
        <taxon>Amnibacterium</taxon>
    </lineage>
</organism>
<dbReference type="SUPFAM" id="SSF46894">
    <property type="entry name" value="C-terminal effector domain of the bipartite response regulators"/>
    <property type="match status" value="1"/>
</dbReference>
<evidence type="ECO:0000256" key="2">
    <source>
        <dbReference type="ARBA" id="ARBA00023015"/>
    </source>
</evidence>
<dbReference type="InterPro" id="IPR039420">
    <property type="entry name" value="WalR-like"/>
</dbReference>
<reference evidence="9" key="1">
    <citation type="journal article" date="2019" name="Int. J. Syst. Evol. Microbiol.">
        <title>The Global Catalogue of Microorganisms (GCM) 10K type strain sequencing project: providing services to taxonomists for standard genome sequencing and annotation.</title>
        <authorList>
            <consortium name="The Broad Institute Genomics Platform"/>
            <consortium name="The Broad Institute Genome Sequencing Center for Infectious Disease"/>
            <person name="Wu L."/>
            <person name="Ma J."/>
        </authorList>
    </citation>
    <scope>NUCLEOTIDE SEQUENCE [LARGE SCALE GENOMIC DNA]</scope>
    <source>
        <strain evidence="9">CGMCC 1.12471</strain>
    </source>
</reference>
<name>A0ABW4LG48_9MICO</name>
<dbReference type="PROSITE" id="PS50043">
    <property type="entry name" value="HTH_LUXR_2"/>
    <property type="match status" value="1"/>
</dbReference>
<feature type="domain" description="Response regulatory" evidence="7">
    <location>
        <begin position="1"/>
        <end position="116"/>
    </location>
</feature>
<evidence type="ECO:0000259" key="6">
    <source>
        <dbReference type="PROSITE" id="PS50043"/>
    </source>
</evidence>
<accession>A0ABW4LG48</accession>
<keyword evidence="2" id="KW-0805">Transcription regulation</keyword>
<dbReference type="Pfam" id="PF00072">
    <property type="entry name" value="Response_reg"/>
    <property type="match status" value="1"/>
</dbReference>
<dbReference type="PANTHER" id="PTHR43214">
    <property type="entry name" value="TWO-COMPONENT RESPONSE REGULATOR"/>
    <property type="match status" value="1"/>
</dbReference>
<comment type="caution">
    <text evidence="8">The sequence shown here is derived from an EMBL/GenBank/DDBJ whole genome shotgun (WGS) entry which is preliminary data.</text>
</comment>
<dbReference type="Gene3D" id="3.40.50.2300">
    <property type="match status" value="1"/>
</dbReference>
<dbReference type="SUPFAM" id="SSF52172">
    <property type="entry name" value="CheY-like"/>
    <property type="match status" value="1"/>
</dbReference>
<sequence>MLVADDQPLFCSGLQLLIDAQPDLKYVGAAHSGSAAVRESARLHPDIVLMDLRMPDGNGVTATREILRMPAAPHVLVLTTFRDTASARLAMNAGASGVLTKDATPGRLIGAIRDVLAGRPVLATSASTPMLSDPVPAHAPDLAAIAGLTPREREVFLHAARGLSNPEIARLAHISENTVRTHVSAILGKLRLENRHELIHFAHRHGLLPLL</sequence>
<dbReference type="EMBL" id="JBHUEA010000018">
    <property type="protein sequence ID" value="MFD1722270.1"/>
    <property type="molecule type" value="Genomic_DNA"/>
</dbReference>
<keyword evidence="3" id="KW-0238">DNA-binding</keyword>
<keyword evidence="9" id="KW-1185">Reference proteome</keyword>
<evidence type="ECO:0000256" key="5">
    <source>
        <dbReference type="PROSITE-ProRule" id="PRU00169"/>
    </source>
</evidence>
<evidence type="ECO:0000256" key="3">
    <source>
        <dbReference type="ARBA" id="ARBA00023125"/>
    </source>
</evidence>
<evidence type="ECO:0000259" key="7">
    <source>
        <dbReference type="PROSITE" id="PS50110"/>
    </source>
</evidence>
<proteinExistence type="predicted"/>
<evidence type="ECO:0000313" key="9">
    <source>
        <dbReference type="Proteomes" id="UP001597347"/>
    </source>
</evidence>
<dbReference type="Proteomes" id="UP001597347">
    <property type="component" value="Unassembled WGS sequence"/>
</dbReference>
<dbReference type="InterPro" id="IPR016032">
    <property type="entry name" value="Sig_transdc_resp-reg_C-effctor"/>
</dbReference>
<feature type="modified residue" description="4-aspartylphosphate" evidence="5">
    <location>
        <position position="51"/>
    </location>
</feature>
<dbReference type="CDD" id="cd17535">
    <property type="entry name" value="REC_NarL-like"/>
    <property type="match status" value="1"/>
</dbReference>
<protein>
    <submittedName>
        <fullName evidence="8">Response regulator</fullName>
    </submittedName>
</protein>
<dbReference type="Pfam" id="PF00196">
    <property type="entry name" value="GerE"/>
    <property type="match status" value="1"/>
</dbReference>
<dbReference type="InterPro" id="IPR001789">
    <property type="entry name" value="Sig_transdc_resp-reg_receiver"/>
</dbReference>
<dbReference type="PANTHER" id="PTHR43214:SF24">
    <property type="entry name" value="TRANSCRIPTIONAL REGULATORY PROTEIN NARL-RELATED"/>
    <property type="match status" value="1"/>
</dbReference>
<dbReference type="InterPro" id="IPR058245">
    <property type="entry name" value="NreC/VraR/RcsB-like_REC"/>
</dbReference>
<dbReference type="RefSeq" id="WP_377935225.1">
    <property type="nucleotide sequence ID" value="NZ_JBHUEA010000018.1"/>
</dbReference>
<keyword evidence="4" id="KW-0804">Transcription</keyword>
<dbReference type="SMART" id="SM00421">
    <property type="entry name" value="HTH_LUXR"/>
    <property type="match status" value="1"/>
</dbReference>
<dbReference type="SMART" id="SM00448">
    <property type="entry name" value="REC"/>
    <property type="match status" value="1"/>
</dbReference>
<dbReference type="CDD" id="cd06170">
    <property type="entry name" value="LuxR_C_like"/>
    <property type="match status" value="1"/>
</dbReference>